<proteinExistence type="predicted"/>
<gene>
    <name evidence="1" type="ORF">Q609_ECAC02629G0002</name>
</gene>
<dbReference type="GO" id="GO:0008483">
    <property type="term" value="F:transaminase activity"/>
    <property type="evidence" value="ECO:0007669"/>
    <property type="project" value="UniProtKB-KW"/>
</dbReference>
<dbReference type="EMBL" id="AZLZ01002629">
    <property type="protein sequence ID" value="ETJ14293.1"/>
    <property type="molecule type" value="Genomic_DNA"/>
</dbReference>
<name>W1W804_ECOLX</name>
<organism evidence="1 2">
    <name type="scientific">Escherichia coli DORA_A_5_14_21</name>
    <dbReference type="NCBI Taxonomy" id="1403943"/>
    <lineage>
        <taxon>Bacteria</taxon>
        <taxon>Pseudomonadati</taxon>
        <taxon>Pseudomonadota</taxon>
        <taxon>Gammaproteobacteria</taxon>
        <taxon>Enterobacterales</taxon>
        <taxon>Enterobacteriaceae</taxon>
        <taxon>Escherichia</taxon>
    </lineage>
</organism>
<protein>
    <submittedName>
        <fullName evidence="1">Aminotransferase, class I/II</fullName>
    </submittedName>
</protein>
<feature type="non-terminal residue" evidence="1">
    <location>
        <position position="59"/>
    </location>
</feature>
<comment type="caution">
    <text evidence="1">The sequence shown here is derived from an EMBL/GenBank/DDBJ whole genome shotgun (WGS) entry which is preliminary data.</text>
</comment>
<reference evidence="1 2" key="1">
    <citation type="submission" date="2013-12" db="EMBL/GenBank/DDBJ databases">
        <title>A Varibaculum cambriense genome reconstructed from a premature infant gut community with otherwise low bacterial novelty that shifts toward anaerobic metabolism during the third week of life.</title>
        <authorList>
            <person name="Brown C.T."/>
            <person name="Sharon I."/>
            <person name="Thomas B.C."/>
            <person name="Castelle C.J."/>
            <person name="Morowitz M.J."/>
            <person name="Banfield J.F."/>
        </authorList>
    </citation>
    <scope>NUCLEOTIDE SEQUENCE [LARGE SCALE GENOMIC DNA]</scope>
    <source>
        <strain evidence="2">DORA_A_5_14_21</strain>
    </source>
</reference>
<keyword evidence="1" id="KW-0808">Transferase</keyword>
<dbReference type="Proteomes" id="UP000018853">
    <property type="component" value="Unassembled WGS sequence"/>
</dbReference>
<evidence type="ECO:0000313" key="1">
    <source>
        <dbReference type="EMBL" id="ETJ14293.1"/>
    </source>
</evidence>
<accession>W1W804</accession>
<keyword evidence="1" id="KW-0032">Aminotransferase</keyword>
<dbReference type="AlphaFoldDB" id="W1W804"/>
<dbReference type="Gene3D" id="3.90.1150.10">
    <property type="entry name" value="Aspartate Aminotransferase, domain 1"/>
    <property type="match status" value="1"/>
</dbReference>
<sequence>MFDFDKIIERQSDKCRKWDHTFVCSRFGDVPESFIPLWIADMDFTSPPAVIDGFRRHPA</sequence>
<evidence type="ECO:0000313" key="2">
    <source>
        <dbReference type="Proteomes" id="UP000018853"/>
    </source>
</evidence>
<dbReference type="InterPro" id="IPR015422">
    <property type="entry name" value="PyrdxlP-dep_Trfase_small"/>
</dbReference>